<organism evidence="2">
    <name type="scientific">uncultured Thermomicrobiales bacterium</name>
    <dbReference type="NCBI Taxonomy" id="1645740"/>
    <lineage>
        <taxon>Bacteria</taxon>
        <taxon>Pseudomonadati</taxon>
        <taxon>Thermomicrobiota</taxon>
        <taxon>Thermomicrobia</taxon>
        <taxon>Thermomicrobiales</taxon>
        <taxon>environmental samples</taxon>
    </lineage>
</organism>
<gene>
    <name evidence="2" type="ORF">AVDCRST_MAG33-883</name>
</gene>
<protein>
    <submittedName>
        <fullName evidence="2">Uncharacterized protein</fullName>
    </submittedName>
</protein>
<dbReference type="EMBL" id="CADCWK010000076">
    <property type="protein sequence ID" value="CAA9550882.1"/>
    <property type="molecule type" value="Genomic_DNA"/>
</dbReference>
<accession>A0A6J4UHZ8</accession>
<feature type="non-terminal residue" evidence="2">
    <location>
        <position position="1"/>
    </location>
</feature>
<dbReference type="AlphaFoldDB" id="A0A6J4UHZ8"/>
<proteinExistence type="predicted"/>
<reference evidence="2" key="1">
    <citation type="submission" date="2020-02" db="EMBL/GenBank/DDBJ databases">
        <authorList>
            <person name="Meier V. D."/>
        </authorList>
    </citation>
    <scope>NUCLEOTIDE SEQUENCE</scope>
    <source>
        <strain evidence="2">AVDCRST_MAG33</strain>
    </source>
</reference>
<evidence type="ECO:0000256" key="1">
    <source>
        <dbReference type="SAM" id="MobiDB-lite"/>
    </source>
</evidence>
<name>A0A6J4UHZ8_9BACT</name>
<evidence type="ECO:0000313" key="2">
    <source>
        <dbReference type="EMBL" id="CAA9550882.1"/>
    </source>
</evidence>
<feature type="non-terminal residue" evidence="2">
    <location>
        <position position="34"/>
    </location>
</feature>
<feature type="region of interest" description="Disordered" evidence="1">
    <location>
        <begin position="1"/>
        <end position="34"/>
    </location>
</feature>
<sequence length="34" mass="3475">LRGPGPGHRPGDRGHRRGRGGGPRDPPAGHAEAL</sequence>